<sequence length="71" mass="7854">MDKHTSIPEIDGLFWYFAEGQDESRPVLINQAKYGKCIKSFNGSQQSWLRKGEYLVGPQPAPAAIPEGSVA</sequence>
<proteinExistence type="predicted"/>
<reference evidence="1 2" key="2">
    <citation type="journal article" date="2018" name="Nature">
        <title>Mutant phenotypes for thousands of bacterial genes of unknown function.</title>
        <authorList>
            <person name="Price M.N."/>
            <person name="Wetmore K.M."/>
            <person name="Waters R.J."/>
            <person name="Callaghan M."/>
            <person name="Ray J."/>
            <person name="Liu H."/>
            <person name="Kuehl J.V."/>
            <person name="Melnyk R.A."/>
            <person name="Lamson J.S."/>
            <person name="Suh Y."/>
            <person name="Carlson H.K."/>
            <person name="Esquivel Z."/>
            <person name="Sadeeshkumar H."/>
            <person name="Chakraborty R."/>
            <person name="Zane G.M."/>
            <person name="Rubin B.E."/>
            <person name="Wall J.D."/>
            <person name="Visel A."/>
            <person name="Bristow J."/>
            <person name="Blow M.J."/>
            <person name="Arkin A.P."/>
            <person name="Deutschbauer A.M."/>
        </authorList>
    </citation>
    <scope>NUCLEOTIDE SEQUENCE [LARGE SCALE GENOMIC DNA]</scope>
    <source>
        <strain evidence="1 2">FW300-N1B4</strain>
    </source>
</reference>
<dbReference type="AlphaFoldDB" id="A0A166QM57"/>
<protein>
    <submittedName>
        <fullName evidence="1">Uncharacterized protein</fullName>
    </submittedName>
</protein>
<dbReference type="RefSeq" id="WP_063340549.1">
    <property type="nucleotide sequence ID" value="NZ_LUKJ01000002.1"/>
</dbReference>
<name>A0A166QM57_PSEFL</name>
<reference evidence="2" key="1">
    <citation type="submission" date="2016-03" db="EMBL/GenBank/DDBJ databases">
        <authorList>
            <person name="Ray J."/>
            <person name="Price M."/>
            <person name="Deutschbauer A."/>
        </authorList>
    </citation>
    <scope>NUCLEOTIDE SEQUENCE [LARGE SCALE GENOMIC DNA]</scope>
    <source>
        <strain evidence="2">FW300-N1B4</strain>
    </source>
</reference>
<evidence type="ECO:0000313" key="2">
    <source>
        <dbReference type="Proteomes" id="UP000076489"/>
    </source>
</evidence>
<dbReference type="Proteomes" id="UP000076489">
    <property type="component" value="Unassembled WGS sequence"/>
</dbReference>
<dbReference type="OrthoDB" id="9256202at2"/>
<evidence type="ECO:0000313" key="1">
    <source>
        <dbReference type="EMBL" id="KZN20503.1"/>
    </source>
</evidence>
<accession>A0A166QM57</accession>
<comment type="caution">
    <text evidence="1">The sequence shown here is derived from an EMBL/GenBank/DDBJ whole genome shotgun (WGS) entry which is preliminary data.</text>
</comment>
<organism evidence="1 2">
    <name type="scientific">Pseudomonas fluorescens</name>
    <dbReference type="NCBI Taxonomy" id="294"/>
    <lineage>
        <taxon>Bacteria</taxon>
        <taxon>Pseudomonadati</taxon>
        <taxon>Pseudomonadota</taxon>
        <taxon>Gammaproteobacteria</taxon>
        <taxon>Pseudomonadales</taxon>
        <taxon>Pseudomonadaceae</taxon>
        <taxon>Pseudomonas</taxon>
    </lineage>
</organism>
<dbReference type="EMBL" id="LUKJ01000002">
    <property type="protein sequence ID" value="KZN20503.1"/>
    <property type="molecule type" value="Genomic_DNA"/>
</dbReference>
<gene>
    <name evidence="1" type="ORF">A1D17_02890</name>
</gene>